<dbReference type="SUPFAM" id="SSF50978">
    <property type="entry name" value="WD40 repeat-like"/>
    <property type="match status" value="1"/>
</dbReference>
<dbReference type="Pfam" id="PF00400">
    <property type="entry name" value="WD40"/>
    <property type="match status" value="1"/>
</dbReference>
<comment type="caution">
    <text evidence="4">The sequence shown here is derived from an EMBL/GenBank/DDBJ whole genome shotgun (WGS) entry which is preliminary data.</text>
</comment>
<evidence type="ECO:0000313" key="5">
    <source>
        <dbReference type="Proteomes" id="UP001359485"/>
    </source>
</evidence>
<name>A0ABR1B979_POLSC</name>
<dbReference type="InterPro" id="IPR015943">
    <property type="entry name" value="WD40/YVTN_repeat-like_dom_sf"/>
</dbReference>
<dbReference type="PANTHER" id="PTHR44411:SF1">
    <property type="entry name" value="THO COMPLEX SUBUNIT 6 HOMOLOG"/>
    <property type="match status" value="1"/>
</dbReference>
<gene>
    <name evidence="4" type="ORF">RUM44_008774</name>
</gene>
<dbReference type="Proteomes" id="UP001359485">
    <property type="component" value="Unassembled WGS sequence"/>
</dbReference>
<accession>A0ABR1B979</accession>
<evidence type="ECO:0000256" key="2">
    <source>
        <dbReference type="ARBA" id="ARBA00022574"/>
    </source>
</evidence>
<dbReference type="InterPro" id="IPR042626">
    <property type="entry name" value="THOC6"/>
</dbReference>
<dbReference type="SMART" id="SM00320">
    <property type="entry name" value="WD40"/>
    <property type="match status" value="3"/>
</dbReference>
<dbReference type="EMBL" id="JAWJWF010000002">
    <property type="protein sequence ID" value="KAK6638345.1"/>
    <property type="molecule type" value="Genomic_DNA"/>
</dbReference>
<evidence type="ECO:0008006" key="6">
    <source>
        <dbReference type="Google" id="ProtNLM"/>
    </source>
</evidence>
<feature type="repeat" description="WD" evidence="3">
    <location>
        <begin position="156"/>
        <end position="196"/>
    </location>
</feature>
<dbReference type="InterPro" id="IPR036322">
    <property type="entry name" value="WD40_repeat_dom_sf"/>
</dbReference>
<dbReference type="Gene3D" id="2.130.10.10">
    <property type="entry name" value="YVTN repeat-like/Quinoprotein amine dehydrogenase"/>
    <property type="match status" value="1"/>
</dbReference>
<dbReference type="PANTHER" id="PTHR44411">
    <property type="entry name" value="THO COMPLEX SUBUNIT 6 HOMOLOG"/>
    <property type="match status" value="1"/>
</dbReference>
<evidence type="ECO:0000313" key="4">
    <source>
        <dbReference type="EMBL" id="KAK6638345.1"/>
    </source>
</evidence>
<dbReference type="InterPro" id="IPR001680">
    <property type="entry name" value="WD40_rpt"/>
</dbReference>
<sequence>MSNINDAIKSYYTTVLSQIFSPDGRYLLAGTSYGEIFVFDVEAVLNPHEEVSESKQKAFLKFTADENAQVCSMASTDKFLLVGTYGKIIGYEWKYISNGKVPKVSWCITVPPSKNAIEVVEVNALEISQNGKIYSGCGDNRIHVHSLEDGKLIQSLTAHTNYIHDIAQMENEQLASAGEDGHVYLWDCRTSKTVSSIEPHKESSLCRPNMGKWVGCVNVQKDWLCCGGGPKPGLWHIGTKQLTTSFNVVNKEIHTCKMHEERMLIGTGDKLTQFTLQGDPICSISSSSSTIYSLVVQHNQNDLMVFAGSSANIDFCTNFHYRDQVLTCSTQ</sequence>
<dbReference type="PROSITE" id="PS50082">
    <property type="entry name" value="WD_REPEATS_2"/>
    <property type="match status" value="1"/>
</dbReference>
<proteinExistence type="inferred from homology"/>
<keyword evidence="5" id="KW-1185">Reference proteome</keyword>
<organism evidence="4 5">
    <name type="scientific">Polyplax serrata</name>
    <name type="common">Common mouse louse</name>
    <dbReference type="NCBI Taxonomy" id="468196"/>
    <lineage>
        <taxon>Eukaryota</taxon>
        <taxon>Metazoa</taxon>
        <taxon>Ecdysozoa</taxon>
        <taxon>Arthropoda</taxon>
        <taxon>Hexapoda</taxon>
        <taxon>Insecta</taxon>
        <taxon>Pterygota</taxon>
        <taxon>Neoptera</taxon>
        <taxon>Paraneoptera</taxon>
        <taxon>Psocodea</taxon>
        <taxon>Troctomorpha</taxon>
        <taxon>Phthiraptera</taxon>
        <taxon>Anoplura</taxon>
        <taxon>Polyplacidae</taxon>
        <taxon>Polyplax</taxon>
    </lineage>
</organism>
<keyword evidence="2 3" id="KW-0853">WD repeat</keyword>
<evidence type="ECO:0000256" key="1">
    <source>
        <dbReference type="ARBA" id="ARBA00009728"/>
    </source>
</evidence>
<evidence type="ECO:0000256" key="3">
    <source>
        <dbReference type="PROSITE-ProRule" id="PRU00221"/>
    </source>
</evidence>
<comment type="similarity">
    <text evidence="1">Belongs to the WD repeat THOC6 family.</text>
</comment>
<protein>
    <recommendedName>
        <fullName evidence="6">THO complex subunit 6</fullName>
    </recommendedName>
</protein>
<reference evidence="4 5" key="1">
    <citation type="submission" date="2023-09" db="EMBL/GenBank/DDBJ databases">
        <title>Genomes of two closely related lineages of the louse Polyplax serrata with different host specificities.</title>
        <authorList>
            <person name="Martinu J."/>
            <person name="Tarabai H."/>
            <person name="Stefka J."/>
            <person name="Hypsa V."/>
        </authorList>
    </citation>
    <scope>NUCLEOTIDE SEQUENCE [LARGE SCALE GENOMIC DNA]</scope>
    <source>
        <strain evidence="4">98ZLc_SE</strain>
    </source>
</reference>